<gene>
    <name evidence="2" type="ORF">SAMN04488118_10416</name>
</gene>
<feature type="transmembrane region" description="Helical" evidence="1">
    <location>
        <begin position="16"/>
        <end position="35"/>
    </location>
</feature>
<evidence type="ECO:0000313" key="2">
    <source>
        <dbReference type="EMBL" id="SCZ59988.1"/>
    </source>
</evidence>
<keyword evidence="1" id="KW-1133">Transmembrane helix</keyword>
<keyword evidence="3" id="KW-1185">Reference proteome</keyword>
<feature type="transmembrane region" description="Helical" evidence="1">
    <location>
        <begin position="91"/>
        <end position="117"/>
    </location>
</feature>
<accession>A0A1G5QEA8</accession>
<keyword evidence="1" id="KW-0812">Transmembrane</keyword>
<organism evidence="2 3">
    <name type="scientific">Epibacterium ulvae</name>
    <dbReference type="NCBI Taxonomy" id="1156985"/>
    <lineage>
        <taxon>Bacteria</taxon>
        <taxon>Pseudomonadati</taxon>
        <taxon>Pseudomonadota</taxon>
        <taxon>Alphaproteobacteria</taxon>
        <taxon>Rhodobacterales</taxon>
        <taxon>Roseobacteraceae</taxon>
        <taxon>Epibacterium</taxon>
    </lineage>
</organism>
<reference evidence="2 3" key="1">
    <citation type="submission" date="2016-10" db="EMBL/GenBank/DDBJ databases">
        <authorList>
            <person name="de Groot N.N."/>
        </authorList>
    </citation>
    <scope>NUCLEOTIDE SEQUENCE [LARGE SCALE GENOMIC DNA]</scope>
    <source>
        <strain evidence="2 3">U95</strain>
    </source>
</reference>
<evidence type="ECO:0000256" key="1">
    <source>
        <dbReference type="SAM" id="Phobius"/>
    </source>
</evidence>
<dbReference type="Proteomes" id="UP000198767">
    <property type="component" value="Unassembled WGS sequence"/>
</dbReference>
<dbReference type="AlphaFoldDB" id="A0A1G5QEA8"/>
<feature type="transmembrane region" description="Helical" evidence="1">
    <location>
        <begin position="55"/>
        <end position="79"/>
    </location>
</feature>
<evidence type="ECO:0000313" key="3">
    <source>
        <dbReference type="Proteomes" id="UP000198767"/>
    </source>
</evidence>
<keyword evidence="1" id="KW-0472">Membrane</keyword>
<dbReference type="STRING" id="1156985.SAMN04488118_10416"/>
<protein>
    <submittedName>
        <fullName evidence="2">Uncharacterized protein</fullName>
    </submittedName>
</protein>
<sequence length="125" mass="13385">MENGFQKGCRLKVPSPAILVETLGGYSAAAALIFVGLKGGQVLPHVLGENPWPTFWLVGLLPWFGALLWIWVSVYLAAYAYRHVKLAAGSLIAIVAAATMFLIGGVSSFVAFVVIIVEFSGYLTK</sequence>
<name>A0A1G5QEA8_9RHOB</name>
<dbReference type="EMBL" id="FMWG01000004">
    <property type="protein sequence ID" value="SCZ59988.1"/>
    <property type="molecule type" value="Genomic_DNA"/>
</dbReference>
<proteinExistence type="predicted"/>